<dbReference type="PANTHER" id="PTHR33802">
    <property type="entry name" value="SI:CH211-161H7.5-RELATED"/>
    <property type="match status" value="1"/>
</dbReference>
<dbReference type="Proteomes" id="UP001064971">
    <property type="component" value="Chromosome"/>
</dbReference>
<keyword evidence="3" id="KW-1185">Reference proteome</keyword>
<accession>A0ABN6RHF7</accession>
<keyword evidence="1" id="KW-1133">Transmembrane helix</keyword>
<feature type="transmembrane region" description="Helical" evidence="1">
    <location>
        <begin position="245"/>
        <end position="263"/>
    </location>
</feature>
<organism evidence="2 3">
    <name type="scientific">Deinococcus aetherius</name>
    <dbReference type="NCBI Taxonomy" id="200252"/>
    <lineage>
        <taxon>Bacteria</taxon>
        <taxon>Thermotogati</taxon>
        <taxon>Deinococcota</taxon>
        <taxon>Deinococci</taxon>
        <taxon>Deinococcales</taxon>
        <taxon>Deinococcaceae</taxon>
        <taxon>Deinococcus</taxon>
    </lineage>
</organism>
<evidence type="ECO:0000313" key="3">
    <source>
        <dbReference type="Proteomes" id="UP001064971"/>
    </source>
</evidence>
<evidence type="ECO:0000256" key="1">
    <source>
        <dbReference type="SAM" id="Phobius"/>
    </source>
</evidence>
<reference evidence="2" key="1">
    <citation type="submission" date="2022-07" db="EMBL/GenBank/DDBJ databases">
        <title>Complete Genome Sequence of the Radioresistant Bacterium Deinococcus aetherius ST0316, Isolated from the Air Dust collected in Lower Stratosphere above Japan.</title>
        <authorList>
            <person name="Satoh K."/>
            <person name="Hagiwara K."/>
            <person name="Katsumata K."/>
            <person name="Kubo A."/>
            <person name="Yokobori S."/>
            <person name="Yamagishi A."/>
            <person name="Oono Y."/>
            <person name="Narumi I."/>
        </authorList>
    </citation>
    <scope>NUCLEOTIDE SEQUENCE</scope>
    <source>
        <strain evidence="2">ST0316</strain>
    </source>
</reference>
<dbReference type="PANTHER" id="PTHR33802:SF1">
    <property type="entry name" value="XK-RELATED PROTEIN"/>
    <property type="match status" value="1"/>
</dbReference>
<dbReference type="InterPro" id="IPR038330">
    <property type="entry name" value="TspO/MBR-related_sf"/>
</dbReference>
<dbReference type="Gene3D" id="1.20.1260.100">
    <property type="entry name" value="TspO/MBR protein"/>
    <property type="match status" value="1"/>
</dbReference>
<feature type="transmembrane region" description="Helical" evidence="1">
    <location>
        <begin position="214"/>
        <end position="233"/>
    </location>
</feature>
<keyword evidence="1" id="KW-0472">Membrane</keyword>
<feature type="transmembrane region" description="Helical" evidence="1">
    <location>
        <begin position="152"/>
        <end position="169"/>
    </location>
</feature>
<evidence type="ECO:0000313" key="2">
    <source>
        <dbReference type="EMBL" id="BDP41661.1"/>
    </source>
</evidence>
<sequence>MTLVNRWRSLTLPHAMLAAGRNLGGTLLRTLRGAVTAVGRAVSHLAGPLGSEVASGVPEPVVSAPGQGPGRLLRAAALAVPFLSIVLGVLSSARGWFGPSIEELSDRQNTGILILPVNGAFSIWGPIYSGLLGLAAAQAFGAGRDNPRYTRARVPLIVNMVFNFVWFVVTQREERLLSVAVLLGQFLTALWLYHALEIPRVRVAGLERVLRVSASLYAGWLTVASVITIAGALEFVGFSGLGLSAPAWAVIMLLACAGIGLLGRFAWRDPVYGAVFVWAFSGVAIKPGQPQSVALTAWLLAGVVLASLLPPVARRLAPGLDREG</sequence>
<dbReference type="EMBL" id="AP026560">
    <property type="protein sequence ID" value="BDP41661.1"/>
    <property type="molecule type" value="Genomic_DNA"/>
</dbReference>
<proteinExistence type="predicted"/>
<feature type="transmembrane region" description="Helical" evidence="1">
    <location>
        <begin position="72"/>
        <end position="93"/>
    </location>
</feature>
<protein>
    <recommendedName>
        <fullName evidence="4">Tryptophan-rich sensory protein</fullName>
    </recommendedName>
</protein>
<feature type="transmembrane region" description="Helical" evidence="1">
    <location>
        <begin position="113"/>
        <end position="140"/>
    </location>
</feature>
<name>A0ABN6RHF7_9DEIO</name>
<dbReference type="RefSeq" id="WP_264774398.1">
    <property type="nucleotide sequence ID" value="NZ_AP026560.1"/>
</dbReference>
<gene>
    <name evidence="2" type="ORF">DAETH_16300</name>
</gene>
<evidence type="ECO:0008006" key="4">
    <source>
        <dbReference type="Google" id="ProtNLM"/>
    </source>
</evidence>
<keyword evidence="1" id="KW-0812">Transmembrane</keyword>
<feature type="transmembrane region" description="Helical" evidence="1">
    <location>
        <begin position="175"/>
        <end position="193"/>
    </location>
</feature>